<keyword evidence="5" id="KW-1185">Reference proteome</keyword>
<dbReference type="InterPro" id="IPR000073">
    <property type="entry name" value="AB_hydrolase_1"/>
</dbReference>
<keyword evidence="2" id="KW-0378">Hydrolase</keyword>
<dbReference type="EMBL" id="BMMX01000001">
    <property type="protein sequence ID" value="GGK72625.1"/>
    <property type="molecule type" value="Genomic_DNA"/>
</dbReference>
<dbReference type="AlphaFoldDB" id="A0A8J3BW11"/>
<dbReference type="PANTHER" id="PTHR43798:SF33">
    <property type="entry name" value="HYDROLASE, PUTATIVE (AFU_ORTHOLOGUE AFUA_2G14860)-RELATED"/>
    <property type="match status" value="1"/>
</dbReference>
<dbReference type="GO" id="GO:0004177">
    <property type="term" value="F:aminopeptidase activity"/>
    <property type="evidence" value="ECO:0007669"/>
    <property type="project" value="UniProtKB-EC"/>
</dbReference>
<dbReference type="InterPro" id="IPR050266">
    <property type="entry name" value="AB_hydrolase_sf"/>
</dbReference>
<comment type="similarity">
    <text evidence="1">Belongs to the peptidase S33 family.</text>
</comment>
<proteinExistence type="inferred from homology"/>
<evidence type="ECO:0000259" key="3">
    <source>
        <dbReference type="Pfam" id="PF00561"/>
    </source>
</evidence>
<dbReference type="Proteomes" id="UP000656042">
    <property type="component" value="Unassembled WGS sequence"/>
</dbReference>
<reference evidence="4" key="1">
    <citation type="journal article" date="2014" name="Int. J. Syst. Evol. Microbiol.">
        <title>Complete genome sequence of Corynebacterium casei LMG S-19264T (=DSM 44701T), isolated from a smear-ripened cheese.</title>
        <authorList>
            <consortium name="US DOE Joint Genome Institute (JGI-PGF)"/>
            <person name="Walter F."/>
            <person name="Albersmeier A."/>
            <person name="Kalinowski J."/>
            <person name="Ruckert C."/>
        </authorList>
    </citation>
    <scope>NUCLEOTIDE SEQUENCE</scope>
    <source>
        <strain evidence="4">CGMCC 4.7299</strain>
    </source>
</reference>
<dbReference type="Gene3D" id="3.40.50.1820">
    <property type="entry name" value="alpha/beta hydrolase"/>
    <property type="match status" value="1"/>
</dbReference>
<evidence type="ECO:0000256" key="1">
    <source>
        <dbReference type="ARBA" id="ARBA00010088"/>
    </source>
</evidence>
<dbReference type="Pfam" id="PF00561">
    <property type="entry name" value="Abhydrolase_1"/>
    <property type="match status" value="1"/>
</dbReference>
<dbReference type="GO" id="GO:0016020">
    <property type="term" value="C:membrane"/>
    <property type="evidence" value="ECO:0007669"/>
    <property type="project" value="TreeGrafter"/>
</dbReference>
<dbReference type="InterPro" id="IPR029058">
    <property type="entry name" value="AB_hydrolase_fold"/>
</dbReference>
<evidence type="ECO:0000313" key="4">
    <source>
        <dbReference type="EMBL" id="GGK72625.1"/>
    </source>
</evidence>
<accession>A0A8J3BW11</accession>
<reference evidence="4" key="2">
    <citation type="submission" date="2020-09" db="EMBL/GenBank/DDBJ databases">
        <authorList>
            <person name="Sun Q."/>
            <person name="Zhou Y."/>
        </authorList>
    </citation>
    <scope>NUCLEOTIDE SEQUENCE</scope>
    <source>
        <strain evidence="4">CGMCC 4.7299</strain>
    </source>
</reference>
<organism evidence="4 5">
    <name type="scientific">Mangrovihabitans endophyticus</name>
    <dbReference type="NCBI Taxonomy" id="1751298"/>
    <lineage>
        <taxon>Bacteria</taxon>
        <taxon>Bacillati</taxon>
        <taxon>Actinomycetota</taxon>
        <taxon>Actinomycetes</taxon>
        <taxon>Micromonosporales</taxon>
        <taxon>Micromonosporaceae</taxon>
        <taxon>Mangrovihabitans</taxon>
    </lineage>
</organism>
<gene>
    <name evidence="4" type="ORF">GCM10012284_03000</name>
</gene>
<feature type="domain" description="AB hydrolase-1" evidence="3">
    <location>
        <begin position="29"/>
        <end position="183"/>
    </location>
</feature>
<dbReference type="PRINTS" id="PR00111">
    <property type="entry name" value="ABHYDROLASE"/>
</dbReference>
<evidence type="ECO:0000256" key="2">
    <source>
        <dbReference type="ARBA" id="ARBA00022801"/>
    </source>
</evidence>
<protein>
    <submittedName>
        <fullName evidence="4">Proline iminopeptidase</fullName>
    </submittedName>
</protein>
<dbReference type="RefSeq" id="WP_189077178.1">
    <property type="nucleotide sequence ID" value="NZ_BMMX01000001.1"/>
</dbReference>
<comment type="caution">
    <text evidence="4">The sequence shown here is derived from an EMBL/GenBank/DDBJ whole genome shotgun (WGS) entry which is preliminary data.</text>
</comment>
<evidence type="ECO:0000313" key="5">
    <source>
        <dbReference type="Proteomes" id="UP000656042"/>
    </source>
</evidence>
<dbReference type="PANTHER" id="PTHR43798">
    <property type="entry name" value="MONOACYLGLYCEROL LIPASE"/>
    <property type="match status" value="1"/>
</dbReference>
<dbReference type="PRINTS" id="PR00793">
    <property type="entry name" value="PROAMNOPTASE"/>
</dbReference>
<dbReference type="InterPro" id="IPR002410">
    <property type="entry name" value="Peptidase_S33"/>
</dbReference>
<dbReference type="SUPFAM" id="SSF53474">
    <property type="entry name" value="alpha/beta-Hydrolases"/>
    <property type="match status" value="1"/>
</dbReference>
<name>A0A8J3BW11_9ACTN</name>
<dbReference type="GO" id="GO:0006508">
    <property type="term" value="P:proteolysis"/>
    <property type="evidence" value="ECO:0007669"/>
    <property type="project" value="InterPro"/>
</dbReference>
<sequence>MRESGEHRLCVGGISHWVRIAGAGKSEFPLVIVHGGPGTSAHSLEEIGDRLAESVTVVLYDQRGCGRSEIPGDPATYTFAQLVDDLEDLRAALGYGRISLLGHSFGAVLAAEYTVTHPGRVRSLVMSGPPVVGPLHPGPLALRAAAVDAYATPATRKALREAAIAASDRIDGLRRTGTALRADEATMNRTLYHRAIPEPDTVRPRPSAPVNQEMAWRLIAAIRPGLVDDLADVDPPTLVTVGLWDVAVGVDGPRDLSVRLPRGTLRLFLESAHSPHLEEPAEFSLAIRRFLLSA</sequence>